<sequence>MLIALRPRVTGSNTGTQKVKGYLSICRLFIAALALFGMGTSLIKSIYLVESVGSLFHIFAQFTYVSNFIVAMVLILVSLGKLEDKYILIPLPSIVVTYIVFSLFISKGLESEPLYNIIEHYVTAFYLMFDYIFFVSGRTTFVRSFIFAISIVLIYLIYVFIYGFMVGYYPYHFFDLNKETIENVVLLVLFINIAVIILFTAFFVLKVLQLALYEKIGINPFSNKKEAINLQKN</sequence>
<dbReference type="EMBL" id="CP009654">
    <property type="protein sequence ID" value="APC97546.1"/>
    <property type="molecule type" value="Genomic_DNA"/>
</dbReference>
<feature type="transmembrane region" description="Helical" evidence="1">
    <location>
        <begin position="184"/>
        <end position="205"/>
    </location>
</feature>
<dbReference type="Proteomes" id="UP000182521">
    <property type="component" value="Chromosome"/>
</dbReference>
<feature type="transmembrane region" description="Helical" evidence="1">
    <location>
        <begin position="21"/>
        <end position="43"/>
    </location>
</feature>
<keyword evidence="1" id="KW-0812">Transmembrane</keyword>
<evidence type="ECO:0000256" key="1">
    <source>
        <dbReference type="SAM" id="Phobius"/>
    </source>
</evidence>
<name>A0A1J0KV41_9GAMM</name>
<keyword evidence="3" id="KW-1185">Reference proteome</keyword>
<dbReference type="AlphaFoldDB" id="A0A1J0KV41"/>
<feature type="transmembrane region" description="Helical" evidence="1">
    <location>
        <begin position="141"/>
        <end position="164"/>
    </location>
</feature>
<feature type="transmembrane region" description="Helical" evidence="1">
    <location>
        <begin position="117"/>
        <end position="134"/>
    </location>
</feature>
<feature type="transmembrane region" description="Helical" evidence="1">
    <location>
        <begin position="86"/>
        <end position="105"/>
    </location>
</feature>
<evidence type="ECO:0000313" key="3">
    <source>
        <dbReference type="Proteomes" id="UP000182521"/>
    </source>
</evidence>
<proteinExistence type="predicted"/>
<feature type="transmembrane region" description="Helical" evidence="1">
    <location>
        <begin position="55"/>
        <end position="79"/>
    </location>
</feature>
<accession>A0A1J0KV41</accession>
<organism evidence="2 3">
    <name type="scientific">Francisella frigiditurris</name>
    <dbReference type="NCBI Taxonomy" id="1542390"/>
    <lineage>
        <taxon>Bacteria</taxon>
        <taxon>Pseudomonadati</taxon>
        <taxon>Pseudomonadota</taxon>
        <taxon>Gammaproteobacteria</taxon>
        <taxon>Thiotrichales</taxon>
        <taxon>Francisellaceae</taxon>
        <taxon>Francisella</taxon>
    </lineage>
</organism>
<evidence type="ECO:0000313" key="2">
    <source>
        <dbReference type="EMBL" id="APC97546.1"/>
    </source>
</evidence>
<dbReference type="STRING" id="1542390.KX01_192"/>
<reference evidence="3" key="1">
    <citation type="submission" date="2014-10" db="EMBL/GenBank/DDBJ databases">
        <authorList>
            <person name="Kuske C.R."/>
            <person name="Challacombe J.F."/>
            <person name="Daligault H.E."/>
            <person name="Davenport K.W."/>
            <person name="Johnson S.L."/>
            <person name="Siddaramappa S."/>
            <person name="Petersen J.M."/>
        </authorList>
    </citation>
    <scope>NUCLEOTIDE SEQUENCE [LARGE SCALE GENOMIC DNA]</scope>
    <source>
        <strain evidence="3">CA97-1460</strain>
    </source>
</reference>
<keyword evidence="1" id="KW-1133">Transmembrane helix</keyword>
<protein>
    <submittedName>
        <fullName evidence="2">Putative membrane protein</fullName>
    </submittedName>
</protein>
<dbReference type="KEGG" id="frc:KX01_192"/>
<gene>
    <name evidence="2" type="ORF">KX01_192</name>
</gene>
<keyword evidence="1" id="KW-0472">Membrane</keyword>